<reference evidence="2 3" key="1">
    <citation type="submission" date="2017-05" db="EMBL/GenBank/DDBJ databases">
        <title>The complete genome sequence of Deinococcus ficus isolated from the rhizosphere of the Ficus religiosa L. in Taiwan.</title>
        <authorList>
            <person name="Wu K.-M."/>
            <person name="Liao T.-L."/>
            <person name="Liu Y.-M."/>
            <person name="Young C.-C."/>
            <person name="Tsai S.-F."/>
        </authorList>
    </citation>
    <scope>NUCLEOTIDE SEQUENCE [LARGE SCALE GENOMIC DNA]</scope>
    <source>
        <strain evidence="2 3">CC-FR2-10</strain>
    </source>
</reference>
<keyword evidence="1" id="KW-0472">Membrane</keyword>
<dbReference type="KEGG" id="dfc:DFI_09275"/>
<keyword evidence="1" id="KW-0812">Transmembrane</keyword>
<evidence type="ECO:0000313" key="3">
    <source>
        <dbReference type="Proteomes" id="UP000259030"/>
    </source>
</evidence>
<feature type="transmembrane region" description="Helical" evidence="1">
    <location>
        <begin position="40"/>
        <end position="57"/>
    </location>
</feature>
<keyword evidence="1" id="KW-1133">Transmembrane helix</keyword>
<dbReference type="Proteomes" id="UP000259030">
    <property type="component" value="Chromosome"/>
</dbReference>
<evidence type="ECO:0000256" key="1">
    <source>
        <dbReference type="SAM" id="Phobius"/>
    </source>
</evidence>
<keyword evidence="3" id="KW-1185">Reference proteome</keyword>
<sequence>MTPPPERPGPSPATMVSFVLLAVLALLLLAPLVLGSPPPSPFLIAGLLLVRLGVQVYRAQSDPRLKRPASWALDLLLIGLLLYVASNRPAA</sequence>
<gene>
    <name evidence="2" type="ORF">DFI_09275</name>
</gene>
<evidence type="ECO:0008006" key="4">
    <source>
        <dbReference type="Google" id="ProtNLM"/>
    </source>
</evidence>
<proteinExistence type="predicted"/>
<dbReference type="RefSeq" id="WP_022801581.1">
    <property type="nucleotide sequence ID" value="NZ_ATTJ01000001.1"/>
</dbReference>
<name>A0A221SX10_9DEIO</name>
<evidence type="ECO:0000313" key="2">
    <source>
        <dbReference type="EMBL" id="ASN81173.1"/>
    </source>
</evidence>
<organism evidence="2 3">
    <name type="scientific">Deinococcus ficus</name>
    <dbReference type="NCBI Taxonomy" id="317577"/>
    <lineage>
        <taxon>Bacteria</taxon>
        <taxon>Thermotogati</taxon>
        <taxon>Deinococcota</taxon>
        <taxon>Deinococci</taxon>
        <taxon>Deinococcales</taxon>
        <taxon>Deinococcaceae</taxon>
        <taxon>Deinococcus</taxon>
    </lineage>
</organism>
<dbReference type="STRING" id="317577.GCA_000419625_02060"/>
<feature type="transmembrane region" description="Helical" evidence="1">
    <location>
        <begin position="69"/>
        <end position="86"/>
    </location>
</feature>
<feature type="transmembrane region" description="Helical" evidence="1">
    <location>
        <begin position="12"/>
        <end position="34"/>
    </location>
</feature>
<dbReference type="AlphaFoldDB" id="A0A221SX10"/>
<accession>A0A221SX10</accession>
<dbReference type="EMBL" id="CP021081">
    <property type="protein sequence ID" value="ASN81173.1"/>
    <property type="molecule type" value="Genomic_DNA"/>
</dbReference>
<protein>
    <recommendedName>
        <fullName evidence="4">DUF3017 domain-containing protein</fullName>
    </recommendedName>
</protein>